<dbReference type="AlphaFoldDB" id="A0AAV0T243"/>
<dbReference type="PROSITE" id="PS50015">
    <property type="entry name" value="SAP_B"/>
    <property type="match status" value="5"/>
</dbReference>
<evidence type="ECO:0000313" key="5">
    <source>
        <dbReference type="EMBL" id="CAI5710403.1"/>
    </source>
</evidence>
<dbReference type="InterPro" id="IPR008139">
    <property type="entry name" value="SaposinB_dom"/>
</dbReference>
<dbReference type="InterPro" id="IPR011001">
    <property type="entry name" value="Saposin-like"/>
</dbReference>
<dbReference type="SUPFAM" id="SSF47862">
    <property type="entry name" value="Saposin"/>
    <property type="match status" value="6"/>
</dbReference>
<dbReference type="PANTHER" id="PTHR11480">
    <property type="entry name" value="SAPOSIN-RELATED"/>
    <property type="match status" value="1"/>
</dbReference>
<accession>A0AAV0T243</accession>
<feature type="signal peptide" evidence="3">
    <location>
        <begin position="1"/>
        <end position="22"/>
    </location>
</feature>
<evidence type="ECO:0000256" key="3">
    <source>
        <dbReference type="SAM" id="SignalP"/>
    </source>
</evidence>
<gene>
    <name evidence="5" type="ORF">HBR001_LOCUS462</name>
</gene>
<keyword evidence="6" id="KW-1185">Reference proteome</keyword>
<dbReference type="InterPro" id="IPR051428">
    <property type="entry name" value="Sphingo_Act-Surfact_Prot"/>
</dbReference>
<sequence length="1255" mass="136682">MRPRNALLLLLGQAAALALVSADDDLYTAPDRTDAEQPLPVVDESEPTAGFGAALSEQVARSTAMLQSFLRMGEATDAVDVVRIVVINAEEEEDPAAARKTACLKALATLPEPKQLHEQADSILRYFESAFGLESPEAQRPASCEDLGRAELVEQCKVVVDAQDEVRLLLHKGRTDDQVCDVMSVVTDLVATNDLSCKLCHRLVQMVMQALTQEVQQVQKVREIIGDLCDVTAADSMCHKFLTNYDDIVEWLRHDTDPAVVCLRLTMCPVETASSRETLSLDSILDKEVSERLDEAVAVLDTPTRDSATGGDGISDLDWMFGGVGRMIAADTVATPETQEQSSKSEREIMDLGWIFGNEVRENADGAVSARDTPVRDSVSDSMTSDWDAIFGDKLRTIADGVVATSNVQEPEQSCSFCTSMIGVIAQVSTRFPDQLWMAKDLLKSVCQMASPVAKCQSVEVNFDTVVELVHQGQYPREICGVISVCTQQAALGVKTTNDKTCAYCDAATTLIEVILQEAPEQINEIRNYADMICDMLGDDSPCHRYVAKLDTVIDSLNKGDHPRDICKALGYCPGNDMIGPSELGEKSFIGRAQSDRFGDDIRASTKELGELVDIVDQLSRTLLGQENDDLPRQPSIDYNSCFFCSHVAGVVHYVQGTSPEKLPIVKTILSNVCKLVPSKCKCDVVDEKFEEIVKWDKEGKRPHAICKLIGTCDKTQDEEEDVPAIADELKAVVVASQWPPGDESECAYCQFATTVAKIAVEQYGADIRQVRAYADMICDMLGEDNPCHVYVKQMDFVIDSIAKGMSSKAICVGLEFCPATVANGEGNALALMLEELSPRSTPIDLLSTLSVLDVKLPKDSMEGLGDGCFFCMQVAPALQVAVAQDPSQIEQTRQIVEVLCGMLPGDNQCHSFVSKFDAVVDSLRNGVQPTSVCHELQLCLADSRSGVTDIAVPEMMAVQKRDMDSSTCAYCNGVVSVLKNALDQTPEHVEGLHEVAGYICQLLPANDMCHKDPDMFAKAVASLQSGKEPQEVCQMLEMCTPVEDRDEVSGLLDFTGGDFLPAKCATCQKNTLMFASLIDDPDSLAAFEREVSSVCRLIPESAECDLLMKHQGAIIDSLKKNEDVNTICTRIGQCAAVAVEQEKSMPVSCLFCEFIADLLEHAKDSDRALSEAKATLETICTILPPQARCDVLSSKFDQLLSLMREGKSPSEACHAAALCDAEFVFSPASDSGKDLIVQSFEEARRSVGNVMEIE</sequence>
<comment type="caution">
    <text evidence="5">The sequence shown here is derived from an EMBL/GenBank/DDBJ whole genome shotgun (WGS) entry which is preliminary data.</text>
</comment>
<dbReference type="SMART" id="SM00741">
    <property type="entry name" value="SapB"/>
    <property type="match status" value="9"/>
</dbReference>
<dbReference type="Gene3D" id="1.10.225.10">
    <property type="entry name" value="Saposin-like"/>
    <property type="match status" value="9"/>
</dbReference>
<feature type="domain" description="Saposin B-type" evidence="4">
    <location>
        <begin position="865"/>
        <end position="944"/>
    </location>
</feature>
<feature type="domain" description="Saposin B-type" evidence="4">
    <location>
        <begin position="498"/>
        <end position="577"/>
    </location>
</feature>
<name>A0AAV0T243_HYABA</name>
<dbReference type="Pfam" id="PF03489">
    <property type="entry name" value="SapB_2"/>
    <property type="match status" value="1"/>
</dbReference>
<dbReference type="InterPro" id="IPR008138">
    <property type="entry name" value="SapB_2"/>
</dbReference>
<dbReference type="Proteomes" id="UP001162031">
    <property type="component" value="Unassembled WGS sequence"/>
</dbReference>
<feature type="domain" description="Saposin B-type" evidence="4">
    <location>
        <begin position="965"/>
        <end position="1044"/>
    </location>
</feature>
<organism evidence="5 6">
    <name type="scientific">Hyaloperonospora brassicae</name>
    <name type="common">Brassica downy mildew</name>
    <name type="synonym">Peronospora brassicae</name>
    <dbReference type="NCBI Taxonomy" id="162125"/>
    <lineage>
        <taxon>Eukaryota</taxon>
        <taxon>Sar</taxon>
        <taxon>Stramenopiles</taxon>
        <taxon>Oomycota</taxon>
        <taxon>Peronosporomycetes</taxon>
        <taxon>Peronosporales</taxon>
        <taxon>Peronosporaceae</taxon>
        <taxon>Hyaloperonospora</taxon>
    </lineage>
</organism>
<feature type="chain" id="PRO_5043381795" description="Saposin B-type domain-containing protein" evidence="3">
    <location>
        <begin position="23"/>
        <end position="1255"/>
    </location>
</feature>
<dbReference type="PANTHER" id="PTHR11480:SF3">
    <property type="entry name" value="BCDNA.GH08312"/>
    <property type="match status" value="1"/>
</dbReference>
<protein>
    <recommendedName>
        <fullName evidence="4">Saposin B-type domain-containing protein</fullName>
    </recommendedName>
</protein>
<evidence type="ECO:0000256" key="1">
    <source>
        <dbReference type="ARBA" id="ARBA00023157"/>
    </source>
</evidence>
<evidence type="ECO:0000256" key="2">
    <source>
        <dbReference type="ARBA" id="ARBA00023180"/>
    </source>
</evidence>
<proteinExistence type="predicted"/>
<evidence type="ECO:0000259" key="4">
    <source>
        <dbReference type="PROSITE" id="PS50015"/>
    </source>
</evidence>
<feature type="domain" description="Saposin B-type" evidence="4">
    <location>
        <begin position="193"/>
        <end position="272"/>
    </location>
</feature>
<keyword evidence="3" id="KW-0732">Signal</keyword>
<keyword evidence="1" id="KW-1015">Disulfide bond</keyword>
<keyword evidence="2" id="KW-0325">Glycoprotein</keyword>
<dbReference type="EMBL" id="CANTFL010000059">
    <property type="protein sequence ID" value="CAI5710403.1"/>
    <property type="molecule type" value="Genomic_DNA"/>
</dbReference>
<feature type="domain" description="Saposin B-type" evidence="4">
    <location>
        <begin position="1146"/>
        <end position="1224"/>
    </location>
</feature>
<evidence type="ECO:0000313" key="6">
    <source>
        <dbReference type="Proteomes" id="UP001162031"/>
    </source>
</evidence>
<reference evidence="5" key="1">
    <citation type="submission" date="2022-12" db="EMBL/GenBank/DDBJ databases">
        <authorList>
            <person name="Webb A."/>
        </authorList>
    </citation>
    <scope>NUCLEOTIDE SEQUENCE</scope>
    <source>
        <strain evidence="5">Hp1</strain>
    </source>
</reference>